<dbReference type="AlphaFoldDB" id="A0A1H6K8W3"/>
<dbReference type="InterPro" id="IPR043132">
    <property type="entry name" value="BCAT-like_C"/>
</dbReference>
<reference evidence="3" key="1">
    <citation type="submission" date="2016-10" db="EMBL/GenBank/DDBJ databases">
        <authorList>
            <person name="Varghese N."/>
            <person name="Submissions S."/>
        </authorList>
    </citation>
    <scope>NUCLEOTIDE SEQUENCE [LARGE SCALE GENOMIC DNA]</scope>
    <source>
        <strain evidence="3">DSM 11593</strain>
    </source>
</reference>
<dbReference type="Proteomes" id="UP000199125">
    <property type="component" value="Unassembled WGS sequence"/>
</dbReference>
<dbReference type="RefSeq" id="WP_090845729.1">
    <property type="nucleotide sequence ID" value="NZ_FNXG01000001.1"/>
</dbReference>
<dbReference type="InterPro" id="IPR036038">
    <property type="entry name" value="Aminotransferase-like"/>
</dbReference>
<keyword evidence="3" id="KW-1185">Reference proteome</keyword>
<organism evidence="2 3">
    <name type="scientific">Paracoccus alkenifer</name>
    <dbReference type="NCBI Taxonomy" id="65735"/>
    <lineage>
        <taxon>Bacteria</taxon>
        <taxon>Pseudomonadati</taxon>
        <taxon>Pseudomonadota</taxon>
        <taxon>Alphaproteobacteria</taxon>
        <taxon>Rhodobacterales</taxon>
        <taxon>Paracoccaceae</taxon>
        <taxon>Paracoccus</taxon>
    </lineage>
</organism>
<dbReference type="Gene3D" id="3.30.470.10">
    <property type="match status" value="1"/>
</dbReference>
<dbReference type="NCBIfam" id="NF005729">
    <property type="entry name" value="PRK07546.1-3"/>
    <property type="match status" value="1"/>
</dbReference>
<accession>A0A1H6K8W3</accession>
<dbReference type="Gene3D" id="3.20.10.10">
    <property type="entry name" value="D-amino Acid Aminotransferase, subunit A, domain 2"/>
    <property type="match status" value="1"/>
</dbReference>
<sequence>MENPLCAGADDAGLRLIETVLWDGAACPRLRLHLARLQAGAAALGWGCDTGAAAAALTAPPGARARLRLTLDRAGAVKVTRAPLPPSPAQWRLGLATARLRSTDPWLRIKSTRRAAYDTARATMPAGLDELLFLNERDEVCDGTITTLFFDRGAGLRTPPLSCGLLPGVLRAELLESAACHEQILPVSDLPHVRLWVGNALRGLMPAIWCGATPA</sequence>
<dbReference type="STRING" id="65735.SAMN04488075_0964"/>
<gene>
    <name evidence="2" type="ORF">SAMN04488075_0964</name>
</gene>
<dbReference type="OrthoDB" id="9809239at2"/>
<dbReference type="InterPro" id="IPR001544">
    <property type="entry name" value="Aminotrans_IV"/>
</dbReference>
<name>A0A1H6K8W3_9RHOB</name>
<evidence type="ECO:0000313" key="3">
    <source>
        <dbReference type="Proteomes" id="UP000199125"/>
    </source>
</evidence>
<dbReference type="EMBL" id="FNXG01000001">
    <property type="protein sequence ID" value="SEH71854.1"/>
    <property type="molecule type" value="Genomic_DNA"/>
</dbReference>
<dbReference type="Pfam" id="PF01063">
    <property type="entry name" value="Aminotran_4"/>
    <property type="match status" value="1"/>
</dbReference>
<evidence type="ECO:0000256" key="1">
    <source>
        <dbReference type="ARBA" id="ARBA00014472"/>
    </source>
</evidence>
<dbReference type="InterPro" id="IPR043131">
    <property type="entry name" value="BCAT-like_N"/>
</dbReference>
<evidence type="ECO:0000313" key="2">
    <source>
        <dbReference type="EMBL" id="SEH71854.1"/>
    </source>
</evidence>
<dbReference type="SUPFAM" id="SSF56752">
    <property type="entry name" value="D-aminoacid aminotransferase-like PLP-dependent enzymes"/>
    <property type="match status" value="1"/>
</dbReference>
<protein>
    <recommendedName>
        <fullName evidence="1">Probable branched-chain-amino-acid aminotransferase</fullName>
    </recommendedName>
</protein>
<proteinExistence type="predicted"/>
<keyword evidence="2" id="KW-0456">Lyase</keyword>
<dbReference type="GO" id="GO:0016829">
    <property type="term" value="F:lyase activity"/>
    <property type="evidence" value="ECO:0007669"/>
    <property type="project" value="UniProtKB-KW"/>
</dbReference>